<dbReference type="AlphaFoldDB" id="A0A9P0A6J8"/>
<keyword evidence="3" id="KW-1185">Reference proteome</keyword>
<keyword evidence="1" id="KW-0732">Signal</keyword>
<dbReference type="SUPFAM" id="SSF50814">
    <property type="entry name" value="Lipocalins"/>
    <property type="match status" value="1"/>
</dbReference>
<dbReference type="Proteomes" id="UP001152759">
    <property type="component" value="Chromosome 2"/>
</dbReference>
<dbReference type="Gene3D" id="2.40.128.20">
    <property type="match status" value="1"/>
</dbReference>
<evidence type="ECO:0000256" key="1">
    <source>
        <dbReference type="SAM" id="SignalP"/>
    </source>
</evidence>
<dbReference type="EMBL" id="OU963863">
    <property type="protein sequence ID" value="CAH0385136.1"/>
    <property type="molecule type" value="Genomic_DNA"/>
</dbReference>
<sequence length="242" mass="27702">MSGEFLTLICLFAAVILREGQCSLCYGVKEHLVPKRSAHGAWYLQYATPMKDGASFKTMNPSCGIYNTFDSACGCIGIFYTKGKKEEYTGTSFGYLKDENLMFIRNFTTATVDIDGRKIRKTSGTAFRRITVPRNYKQCTVEFPELKAAGEDVQIRYYDLVASDDNKSYRVLISCDDGCFDSKDIRSVFDRNNPKIWIFHRSLKPTNKQLAAAFHFIRKYGFRKNRLRKVSHTKCVYPRIAS</sequence>
<gene>
    <name evidence="2" type="ORF">BEMITA_LOCUS4393</name>
</gene>
<feature type="signal peptide" evidence="1">
    <location>
        <begin position="1"/>
        <end position="22"/>
    </location>
</feature>
<reference evidence="2" key="1">
    <citation type="submission" date="2021-12" db="EMBL/GenBank/DDBJ databases">
        <authorList>
            <person name="King R."/>
        </authorList>
    </citation>
    <scope>NUCLEOTIDE SEQUENCE</scope>
</reference>
<evidence type="ECO:0000313" key="3">
    <source>
        <dbReference type="Proteomes" id="UP001152759"/>
    </source>
</evidence>
<dbReference type="InterPro" id="IPR012674">
    <property type="entry name" value="Calycin"/>
</dbReference>
<proteinExistence type="predicted"/>
<feature type="chain" id="PRO_5040463894" evidence="1">
    <location>
        <begin position="23"/>
        <end position="242"/>
    </location>
</feature>
<name>A0A9P0A6J8_BEMTA</name>
<accession>A0A9P0A6J8</accession>
<organism evidence="2 3">
    <name type="scientific">Bemisia tabaci</name>
    <name type="common">Sweetpotato whitefly</name>
    <name type="synonym">Aleurodes tabaci</name>
    <dbReference type="NCBI Taxonomy" id="7038"/>
    <lineage>
        <taxon>Eukaryota</taxon>
        <taxon>Metazoa</taxon>
        <taxon>Ecdysozoa</taxon>
        <taxon>Arthropoda</taxon>
        <taxon>Hexapoda</taxon>
        <taxon>Insecta</taxon>
        <taxon>Pterygota</taxon>
        <taxon>Neoptera</taxon>
        <taxon>Paraneoptera</taxon>
        <taxon>Hemiptera</taxon>
        <taxon>Sternorrhyncha</taxon>
        <taxon>Aleyrodoidea</taxon>
        <taxon>Aleyrodidae</taxon>
        <taxon>Aleyrodinae</taxon>
        <taxon>Bemisia</taxon>
    </lineage>
</organism>
<evidence type="ECO:0000313" key="2">
    <source>
        <dbReference type="EMBL" id="CAH0385136.1"/>
    </source>
</evidence>
<protein>
    <submittedName>
        <fullName evidence="2">Uncharacterized protein</fullName>
    </submittedName>
</protein>
<dbReference type="KEGG" id="btab:109041732"/>